<sequence>MTRERDTGAGGSGGAEGPADSARDLASRRGMETSVYQPAEDSELLARAAVGHAEGRTLEVGTGSGWVAEQVASETAASVVASDVNPGACRQARERAERLRAESESGTGAESERTDAGFEVVRADLLAPFADEVFDTVLFNPPYLPTDPDNEWDDWMETALSGGESGRELIEPFLDDVGRVLAPGGEVLLLVSSLTGYEDVLAYAEARGFSHEVAVQESYPFETLSVVVFSQN</sequence>
<evidence type="ECO:0000256" key="1">
    <source>
        <dbReference type="ARBA" id="ARBA00006149"/>
    </source>
</evidence>
<feature type="compositionally biased region" description="Basic and acidic residues" evidence="5">
    <location>
        <begin position="21"/>
        <end position="31"/>
    </location>
</feature>
<dbReference type="NCBIfam" id="NF011527">
    <property type="entry name" value="PRK14968.1-1"/>
    <property type="match status" value="1"/>
</dbReference>
<dbReference type="SUPFAM" id="SSF53335">
    <property type="entry name" value="S-adenosyl-L-methionine-dependent methyltransferases"/>
    <property type="match status" value="1"/>
</dbReference>
<dbReference type="NCBIfam" id="TIGR00537">
    <property type="entry name" value="hemK_rel_arch"/>
    <property type="match status" value="1"/>
</dbReference>
<organism evidence="7 8">
    <name type="scientific">Salinirubrum litoreum</name>
    <dbReference type="NCBI Taxonomy" id="1126234"/>
    <lineage>
        <taxon>Archaea</taxon>
        <taxon>Methanobacteriati</taxon>
        <taxon>Methanobacteriota</taxon>
        <taxon>Stenosarchaea group</taxon>
        <taxon>Halobacteria</taxon>
        <taxon>Halobacteriales</taxon>
        <taxon>Haloferacaceae</taxon>
        <taxon>Salinirubrum</taxon>
    </lineage>
</organism>
<evidence type="ECO:0000313" key="7">
    <source>
        <dbReference type="EMBL" id="MFC5365709.1"/>
    </source>
</evidence>
<dbReference type="RefSeq" id="WP_227229009.1">
    <property type="nucleotide sequence ID" value="NZ_JAJCVJ010000001.1"/>
</dbReference>
<evidence type="ECO:0000256" key="2">
    <source>
        <dbReference type="ARBA" id="ARBA00022603"/>
    </source>
</evidence>
<evidence type="ECO:0000256" key="4">
    <source>
        <dbReference type="ARBA" id="ARBA00022691"/>
    </source>
</evidence>
<keyword evidence="8" id="KW-1185">Reference proteome</keyword>
<dbReference type="InterPro" id="IPR052190">
    <property type="entry name" value="Euk-Arch_PrmC-MTase"/>
</dbReference>
<protein>
    <submittedName>
        <fullName evidence="7">HemK2/MTQ2 family protein methyltransferase</fullName>
        <ecNumber evidence="7">2.1.1.-</ecNumber>
    </submittedName>
</protein>
<evidence type="ECO:0000256" key="3">
    <source>
        <dbReference type="ARBA" id="ARBA00022679"/>
    </source>
</evidence>
<feature type="domain" description="Methyltransferase" evidence="6">
    <location>
        <begin position="58"/>
        <end position="131"/>
    </location>
</feature>
<dbReference type="PROSITE" id="PS00092">
    <property type="entry name" value="N6_MTASE"/>
    <property type="match status" value="1"/>
</dbReference>
<reference evidence="7 8" key="1">
    <citation type="journal article" date="2019" name="Int. J. Syst. Evol. Microbiol.">
        <title>The Global Catalogue of Microorganisms (GCM) 10K type strain sequencing project: providing services to taxonomists for standard genome sequencing and annotation.</title>
        <authorList>
            <consortium name="The Broad Institute Genomics Platform"/>
            <consortium name="The Broad Institute Genome Sequencing Center for Infectious Disease"/>
            <person name="Wu L."/>
            <person name="Ma J."/>
        </authorList>
    </citation>
    <scope>NUCLEOTIDE SEQUENCE [LARGE SCALE GENOMIC DNA]</scope>
    <source>
        <strain evidence="7 8">CGMCC 1.12237</strain>
    </source>
</reference>
<gene>
    <name evidence="7" type="ORF">ACFPJ5_02075</name>
</gene>
<dbReference type="GO" id="GO:0032259">
    <property type="term" value="P:methylation"/>
    <property type="evidence" value="ECO:0007669"/>
    <property type="project" value="UniProtKB-KW"/>
</dbReference>
<dbReference type="EMBL" id="JBHSKX010000001">
    <property type="protein sequence ID" value="MFC5365709.1"/>
    <property type="molecule type" value="Genomic_DNA"/>
</dbReference>
<accession>A0ABD5R6W8</accession>
<dbReference type="Proteomes" id="UP001596201">
    <property type="component" value="Unassembled WGS sequence"/>
</dbReference>
<dbReference type="GO" id="GO:0008168">
    <property type="term" value="F:methyltransferase activity"/>
    <property type="evidence" value="ECO:0007669"/>
    <property type="project" value="UniProtKB-KW"/>
</dbReference>
<dbReference type="InterPro" id="IPR041698">
    <property type="entry name" value="Methyltransf_25"/>
</dbReference>
<feature type="region of interest" description="Disordered" evidence="5">
    <location>
        <begin position="1"/>
        <end position="42"/>
    </location>
</feature>
<evidence type="ECO:0000259" key="6">
    <source>
        <dbReference type="Pfam" id="PF13649"/>
    </source>
</evidence>
<comment type="similarity">
    <text evidence="1">Belongs to the eukaryotic/archaeal PrmC-related family.</text>
</comment>
<dbReference type="Pfam" id="PF13649">
    <property type="entry name" value="Methyltransf_25"/>
    <property type="match status" value="1"/>
</dbReference>
<evidence type="ECO:0000256" key="5">
    <source>
        <dbReference type="SAM" id="MobiDB-lite"/>
    </source>
</evidence>
<dbReference type="InterPro" id="IPR029063">
    <property type="entry name" value="SAM-dependent_MTases_sf"/>
</dbReference>
<evidence type="ECO:0000313" key="8">
    <source>
        <dbReference type="Proteomes" id="UP001596201"/>
    </source>
</evidence>
<dbReference type="InterPro" id="IPR004557">
    <property type="entry name" value="PrmC-related"/>
</dbReference>
<dbReference type="InterPro" id="IPR002052">
    <property type="entry name" value="DNA_methylase_N6_adenine_CS"/>
</dbReference>
<keyword evidence="2 7" id="KW-0489">Methyltransferase</keyword>
<dbReference type="PANTHER" id="PTHR45875:SF1">
    <property type="entry name" value="METHYLTRANSFERASE N6AMT1"/>
    <property type="match status" value="1"/>
</dbReference>
<dbReference type="AlphaFoldDB" id="A0ABD5R6W8"/>
<proteinExistence type="inferred from homology"/>
<dbReference type="Gene3D" id="3.40.50.150">
    <property type="entry name" value="Vaccinia Virus protein VP39"/>
    <property type="match status" value="1"/>
</dbReference>
<name>A0ABD5R6W8_9EURY</name>
<dbReference type="EC" id="2.1.1.-" evidence="7"/>
<comment type="caution">
    <text evidence="7">The sequence shown here is derived from an EMBL/GenBank/DDBJ whole genome shotgun (WGS) entry which is preliminary data.</text>
</comment>
<dbReference type="PANTHER" id="PTHR45875">
    <property type="entry name" value="METHYLTRANSFERASE N6AMT1"/>
    <property type="match status" value="1"/>
</dbReference>
<dbReference type="CDD" id="cd02440">
    <property type="entry name" value="AdoMet_MTases"/>
    <property type="match status" value="1"/>
</dbReference>
<keyword evidence="4" id="KW-0949">S-adenosyl-L-methionine</keyword>
<keyword evidence="3 7" id="KW-0808">Transferase</keyword>